<accession>A0A7J7T6P5</accession>
<proteinExistence type="predicted"/>
<evidence type="ECO:0000313" key="2">
    <source>
        <dbReference type="Proteomes" id="UP000527355"/>
    </source>
</evidence>
<keyword evidence="2" id="KW-1185">Reference proteome</keyword>
<sequence length="123" mass="13749">MQGHLILAAWITRRDETGQPHPAQLPYFPLFLPIPTLSSALSHDIDLPMSKTLQSLYEYNIQRCSLLYRNREGRGGWLRHTELQQAPAVGRAQGERTLALGRGPRAVAGEVGIPSECHVLRLN</sequence>
<protein>
    <submittedName>
        <fullName evidence="1">Uncharacterized protein</fullName>
    </submittedName>
</protein>
<dbReference type="AlphaFoldDB" id="A0A7J7T6P5"/>
<gene>
    <name evidence="1" type="ORF">mMyoMyo1_009256</name>
</gene>
<name>A0A7J7T6P5_MYOMY</name>
<dbReference type="EMBL" id="JABWUV010000017">
    <property type="protein sequence ID" value="KAF6296195.1"/>
    <property type="molecule type" value="Genomic_DNA"/>
</dbReference>
<organism evidence="1 2">
    <name type="scientific">Myotis myotis</name>
    <name type="common">Greater mouse-eared bat</name>
    <name type="synonym">Vespertilio myotis</name>
    <dbReference type="NCBI Taxonomy" id="51298"/>
    <lineage>
        <taxon>Eukaryota</taxon>
        <taxon>Metazoa</taxon>
        <taxon>Chordata</taxon>
        <taxon>Craniata</taxon>
        <taxon>Vertebrata</taxon>
        <taxon>Euteleostomi</taxon>
        <taxon>Mammalia</taxon>
        <taxon>Eutheria</taxon>
        <taxon>Laurasiatheria</taxon>
        <taxon>Chiroptera</taxon>
        <taxon>Yangochiroptera</taxon>
        <taxon>Vespertilionidae</taxon>
        <taxon>Myotis</taxon>
    </lineage>
</organism>
<reference evidence="1 2" key="1">
    <citation type="journal article" date="2020" name="Nature">
        <title>Six reference-quality genomes reveal evolution of bat adaptations.</title>
        <authorList>
            <person name="Jebb D."/>
            <person name="Huang Z."/>
            <person name="Pippel M."/>
            <person name="Hughes G.M."/>
            <person name="Lavrichenko K."/>
            <person name="Devanna P."/>
            <person name="Winkler S."/>
            <person name="Jermiin L.S."/>
            <person name="Skirmuntt E.C."/>
            <person name="Katzourakis A."/>
            <person name="Burkitt-Gray L."/>
            <person name="Ray D.A."/>
            <person name="Sullivan K.A.M."/>
            <person name="Roscito J.G."/>
            <person name="Kirilenko B.M."/>
            <person name="Davalos L.M."/>
            <person name="Corthals A.P."/>
            <person name="Power M.L."/>
            <person name="Jones G."/>
            <person name="Ransome R.D."/>
            <person name="Dechmann D.K.N."/>
            <person name="Locatelli A.G."/>
            <person name="Puechmaille S.J."/>
            <person name="Fedrigo O."/>
            <person name="Jarvis E.D."/>
            <person name="Hiller M."/>
            <person name="Vernes S.C."/>
            <person name="Myers E.W."/>
            <person name="Teeling E.C."/>
        </authorList>
    </citation>
    <scope>NUCLEOTIDE SEQUENCE [LARGE SCALE GENOMIC DNA]</scope>
    <source>
        <strain evidence="1">MMyoMyo1</strain>
        <tissue evidence="1">Flight muscle</tissue>
    </source>
</reference>
<dbReference type="Proteomes" id="UP000527355">
    <property type="component" value="Unassembled WGS sequence"/>
</dbReference>
<evidence type="ECO:0000313" key="1">
    <source>
        <dbReference type="EMBL" id="KAF6296195.1"/>
    </source>
</evidence>
<comment type="caution">
    <text evidence="1">The sequence shown here is derived from an EMBL/GenBank/DDBJ whole genome shotgun (WGS) entry which is preliminary data.</text>
</comment>